<dbReference type="GeneID" id="42857384"/>
<dbReference type="AlphaFoldDB" id="A0A0W7TQ63"/>
<evidence type="ECO:0000313" key="8">
    <source>
        <dbReference type="Proteomes" id="UP000449193"/>
    </source>
</evidence>
<evidence type="ECO:0000313" key="9">
    <source>
        <dbReference type="Proteomes" id="UP000472755"/>
    </source>
</evidence>
<organism evidence="2 6">
    <name type="scientific">Ruthenibacterium lactatiformans</name>
    <dbReference type="NCBI Taxonomy" id="1550024"/>
    <lineage>
        <taxon>Bacteria</taxon>
        <taxon>Bacillati</taxon>
        <taxon>Bacillota</taxon>
        <taxon>Clostridia</taxon>
        <taxon>Eubacteriales</taxon>
        <taxon>Oscillospiraceae</taxon>
        <taxon>Ruthenibacterium</taxon>
    </lineage>
</organism>
<dbReference type="Proteomes" id="UP000431913">
    <property type="component" value="Unassembled WGS sequence"/>
</dbReference>
<evidence type="ECO:0000313" key="6">
    <source>
        <dbReference type="Proteomes" id="UP000053433"/>
    </source>
</evidence>
<reference evidence="8 9" key="2">
    <citation type="journal article" date="2019" name="Nat. Med.">
        <title>A library of human gut bacterial isolates paired with longitudinal multiomics data enables mechanistic microbiome research.</title>
        <authorList>
            <person name="Poyet M."/>
            <person name="Groussin M."/>
            <person name="Gibbons S.M."/>
            <person name="Avila-Pacheco J."/>
            <person name="Jiang X."/>
            <person name="Kearney S.M."/>
            <person name="Perrotta A.R."/>
            <person name="Berdy B."/>
            <person name="Zhao S."/>
            <person name="Lieberman T.D."/>
            <person name="Swanson P.K."/>
            <person name="Smith M."/>
            <person name="Roesemann S."/>
            <person name="Alexander J.E."/>
            <person name="Rich S.A."/>
            <person name="Livny J."/>
            <person name="Vlamakis H."/>
            <person name="Clish C."/>
            <person name="Bullock K."/>
            <person name="Deik A."/>
            <person name="Scott J."/>
            <person name="Pierce K.A."/>
            <person name="Xavier R.J."/>
            <person name="Alm E.J."/>
        </authorList>
    </citation>
    <scope>NUCLEOTIDE SEQUENCE [LARGE SCALE GENOMIC DNA]</scope>
    <source>
        <strain evidence="4 9">BIOML-A4</strain>
        <strain evidence="5 8">BIOML-A7</strain>
    </source>
</reference>
<dbReference type="EMBL" id="WMZR01000004">
    <property type="protein sequence ID" value="MTS50690.1"/>
    <property type="molecule type" value="Genomic_DNA"/>
</dbReference>
<evidence type="ECO:0000256" key="1">
    <source>
        <dbReference type="SAM" id="Phobius"/>
    </source>
</evidence>
<evidence type="ECO:0008006" key="10">
    <source>
        <dbReference type="Google" id="ProtNLM"/>
    </source>
</evidence>
<gene>
    <name evidence="2" type="ORF">ASJ35_11745</name>
    <name evidence="3" type="ORF">FYJ76_04375</name>
    <name evidence="5" type="ORF">GMD52_03940</name>
    <name evidence="4" type="ORF">GMD59_13560</name>
</gene>
<keyword evidence="1" id="KW-1133">Transmembrane helix</keyword>
<feature type="transmembrane region" description="Helical" evidence="1">
    <location>
        <begin position="35"/>
        <end position="61"/>
    </location>
</feature>
<reference evidence="2 6" key="1">
    <citation type="submission" date="2015-10" db="EMBL/GenBank/DDBJ databases">
        <title>A novel member of the family Ruminococcaceae isolated from human faeces.</title>
        <authorList>
            <person name="Shkoporov A.N."/>
            <person name="Chaplin A.V."/>
            <person name="Motuzova O.V."/>
            <person name="Kafarskaia L.I."/>
            <person name="Efimov B.A."/>
        </authorList>
    </citation>
    <scope>NUCLEOTIDE SEQUENCE [LARGE SCALE GENOMIC DNA]</scope>
    <source>
        <strain evidence="2 6">668</strain>
    </source>
</reference>
<reference evidence="3 7" key="3">
    <citation type="submission" date="2019-08" db="EMBL/GenBank/DDBJ databases">
        <title>In-depth cultivation of the pig gut microbiome towards novel bacterial diversity and tailored functional studies.</title>
        <authorList>
            <person name="Wylensek D."/>
            <person name="Hitch T.C.A."/>
            <person name="Clavel T."/>
        </authorList>
    </citation>
    <scope>NUCLEOTIDE SEQUENCE [LARGE SCALE GENOMIC DNA]</scope>
    <source>
        <strain evidence="3 7">WCA3-601-WT-6J</strain>
    </source>
</reference>
<evidence type="ECO:0000313" key="2">
    <source>
        <dbReference type="EMBL" id="KUE75871.1"/>
    </source>
</evidence>
<comment type="caution">
    <text evidence="2">The sequence shown here is derived from an EMBL/GenBank/DDBJ whole genome shotgun (WGS) entry which is preliminary data.</text>
</comment>
<evidence type="ECO:0000313" key="3">
    <source>
        <dbReference type="EMBL" id="MST91177.1"/>
    </source>
</evidence>
<dbReference type="Proteomes" id="UP000472755">
    <property type="component" value="Unassembled WGS sequence"/>
</dbReference>
<proteinExistence type="predicted"/>
<feature type="transmembrane region" description="Helical" evidence="1">
    <location>
        <begin position="106"/>
        <end position="123"/>
    </location>
</feature>
<keyword evidence="1" id="KW-0472">Membrane</keyword>
<keyword evidence="1" id="KW-0812">Transmembrane</keyword>
<evidence type="ECO:0000313" key="4">
    <source>
        <dbReference type="EMBL" id="MTS28306.1"/>
    </source>
</evidence>
<sequence length="188" mass="20866">MQRKSGFLTFCFACLPGAGEMYLGYMKRGLSVMIAFWGLIFVASLLNMGILGILAPIIWAYSFFDTFNLRAQTPEQVAANPDAYLFDVESIAGSNWKNVVARRHNLFGGLLIFLGAYILYNTFLRPLLWDLYRTYGLVWLGNIMDGIPTLVIAVLIILLGLYLVKGPSRHEDASGDDYTAFKGDGSNG</sequence>
<evidence type="ECO:0000313" key="7">
    <source>
        <dbReference type="Proteomes" id="UP000431913"/>
    </source>
</evidence>
<feature type="transmembrane region" description="Helical" evidence="1">
    <location>
        <begin position="143"/>
        <end position="164"/>
    </location>
</feature>
<dbReference type="EMBL" id="LMUA01000015">
    <property type="protein sequence ID" value="KUE75871.1"/>
    <property type="molecule type" value="Genomic_DNA"/>
</dbReference>
<dbReference type="EMBL" id="WMZU01000024">
    <property type="protein sequence ID" value="MTS28306.1"/>
    <property type="molecule type" value="Genomic_DNA"/>
</dbReference>
<dbReference type="Proteomes" id="UP000449193">
    <property type="component" value="Unassembled WGS sequence"/>
</dbReference>
<dbReference type="Proteomes" id="UP000053433">
    <property type="component" value="Unassembled WGS sequence"/>
</dbReference>
<dbReference type="RefSeq" id="WP_009321993.1">
    <property type="nucleotide sequence ID" value="NZ_CAOJUJ010000010.1"/>
</dbReference>
<dbReference type="EMBL" id="VUNJ01000003">
    <property type="protein sequence ID" value="MST91177.1"/>
    <property type="molecule type" value="Genomic_DNA"/>
</dbReference>
<evidence type="ECO:0000313" key="5">
    <source>
        <dbReference type="EMBL" id="MTS50690.1"/>
    </source>
</evidence>
<protein>
    <recommendedName>
        <fullName evidence="10">TM2 domain-containing protein</fullName>
    </recommendedName>
</protein>
<accession>A0A0W7TQ63</accession>
<name>A0A0W7TQ63_9FIRM</name>